<organism evidence="1 2">
    <name type="scientific">Bradyrhizobium nitroreducens</name>
    <dbReference type="NCBI Taxonomy" id="709803"/>
    <lineage>
        <taxon>Bacteria</taxon>
        <taxon>Pseudomonadati</taxon>
        <taxon>Pseudomonadota</taxon>
        <taxon>Alphaproteobacteria</taxon>
        <taxon>Hyphomicrobiales</taxon>
        <taxon>Nitrobacteraceae</taxon>
        <taxon>Bradyrhizobium</taxon>
    </lineage>
</organism>
<keyword evidence="2" id="KW-1185">Reference proteome</keyword>
<accession>A0A2M6UA62</accession>
<comment type="caution">
    <text evidence="1">The sequence shown here is derived from an EMBL/GenBank/DDBJ whole genome shotgun (WGS) entry which is preliminary data.</text>
</comment>
<dbReference type="EMBL" id="LFJC01000003">
    <property type="protein sequence ID" value="PIT01475.1"/>
    <property type="molecule type" value="Genomic_DNA"/>
</dbReference>
<evidence type="ECO:0000313" key="2">
    <source>
        <dbReference type="Proteomes" id="UP000228930"/>
    </source>
</evidence>
<name>A0A2M6UA62_9BRAD</name>
<dbReference type="Proteomes" id="UP000228930">
    <property type="component" value="Unassembled WGS sequence"/>
</dbReference>
<dbReference type="AlphaFoldDB" id="A0A2M6UA62"/>
<reference evidence="1 2" key="1">
    <citation type="submission" date="2015-06" db="EMBL/GenBank/DDBJ databases">
        <title>Comparative genome analysis of nirS-carrying Bradyrhizobium sp. strains.</title>
        <authorList>
            <person name="Ishii S."/>
            <person name="Jang J."/>
            <person name="Nishizawa T."/>
            <person name="Senoo K."/>
        </authorList>
    </citation>
    <scope>NUCLEOTIDE SEQUENCE [LARGE SCALE GENOMIC DNA]</scope>
    <source>
        <strain evidence="1 2">TSA1</strain>
    </source>
</reference>
<protein>
    <submittedName>
        <fullName evidence="1">Uncharacterized protein</fullName>
    </submittedName>
</protein>
<gene>
    <name evidence="1" type="ORF">TSA1_12415</name>
</gene>
<sequence>MEASVRLHEELALAQTTRTADIQDLASMKLLAAAAYDLGLAKDLIDKNKSGGEKSETERSAVAVFVDPTLREVLDAPLERGMKSFLTERSAGPPDVNAARAGLGKKAETVIRGIVDRSARVLMFTGTGVTTFGLGPAQEWASALAQEIGDISGRLGTFVRYAVRLVREAIQKLWSAFGKDQQKEIQSEAKSWIDSVLGKPQDIVSGLLKSVYAADELGKEIADEIAGKSPSTAAEQWNKATGDLDELLARYEKSCATLEWVVRGIGWAKSALMTLSPWGPAIAYAGYVGAVGYTVYSGGDYLDAKRFSARWLNQVSGVRGIIKAI</sequence>
<evidence type="ECO:0000313" key="1">
    <source>
        <dbReference type="EMBL" id="PIT01475.1"/>
    </source>
</evidence>
<proteinExistence type="predicted"/>